<proteinExistence type="predicted"/>
<feature type="compositionally biased region" description="Polar residues" evidence="2">
    <location>
        <begin position="300"/>
        <end position="315"/>
    </location>
</feature>
<accession>A0A9P6EHB1</accession>
<dbReference type="InterPro" id="IPR035979">
    <property type="entry name" value="RBD_domain_sf"/>
</dbReference>
<feature type="region of interest" description="Disordered" evidence="2">
    <location>
        <begin position="216"/>
        <end position="341"/>
    </location>
</feature>
<keyword evidence="4" id="KW-1185">Reference proteome</keyword>
<keyword evidence="1" id="KW-0694">RNA-binding</keyword>
<dbReference type="OrthoDB" id="21643at2759"/>
<dbReference type="PANTHER" id="PTHR48029">
    <property type="entry name" value="NUCLEOLAR PROTEIN 8"/>
    <property type="match status" value="1"/>
</dbReference>
<feature type="compositionally biased region" description="Basic and acidic residues" evidence="2">
    <location>
        <begin position="184"/>
        <end position="196"/>
    </location>
</feature>
<reference evidence="3" key="1">
    <citation type="submission" date="2020-11" db="EMBL/GenBank/DDBJ databases">
        <authorList>
            <consortium name="DOE Joint Genome Institute"/>
            <person name="Ahrendt S."/>
            <person name="Riley R."/>
            <person name="Andreopoulos W."/>
            <person name="Labutti K."/>
            <person name="Pangilinan J."/>
            <person name="Ruiz-Duenas F.J."/>
            <person name="Barrasa J.M."/>
            <person name="Sanchez-Garcia M."/>
            <person name="Camarero S."/>
            <person name="Miyauchi S."/>
            <person name="Serrano A."/>
            <person name="Linde D."/>
            <person name="Babiker R."/>
            <person name="Drula E."/>
            <person name="Ayuso-Fernandez I."/>
            <person name="Pacheco R."/>
            <person name="Padilla G."/>
            <person name="Ferreira P."/>
            <person name="Barriuso J."/>
            <person name="Kellner H."/>
            <person name="Castanera R."/>
            <person name="Alfaro M."/>
            <person name="Ramirez L."/>
            <person name="Pisabarro A.G."/>
            <person name="Kuo A."/>
            <person name="Tritt A."/>
            <person name="Lipzen A."/>
            <person name="He G."/>
            <person name="Yan M."/>
            <person name="Ng V."/>
            <person name="Cullen D."/>
            <person name="Martin F."/>
            <person name="Rosso M.-N."/>
            <person name="Henrissat B."/>
            <person name="Hibbett D."/>
            <person name="Martinez A.T."/>
            <person name="Grigoriev I.V."/>
        </authorList>
    </citation>
    <scope>NUCLEOTIDE SEQUENCE</scope>
    <source>
        <strain evidence="3">CBS 506.95</strain>
    </source>
</reference>
<comment type="caution">
    <text evidence="3">The sequence shown here is derived from an EMBL/GenBank/DDBJ whole genome shotgun (WGS) entry which is preliminary data.</text>
</comment>
<evidence type="ECO:0000256" key="1">
    <source>
        <dbReference type="ARBA" id="ARBA00022884"/>
    </source>
</evidence>
<dbReference type="GO" id="GO:0003723">
    <property type="term" value="F:RNA binding"/>
    <property type="evidence" value="ECO:0007669"/>
    <property type="project" value="UniProtKB-KW"/>
</dbReference>
<feature type="region of interest" description="Disordered" evidence="2">
    <location>
        <begin position="354"/>
        <end position="381"/>
    </location>
</feature>
<evidence type="ECO:0000313" key="3">
    <source>
        <dbReference type="EMBL" id="KAF9528974.1"/>
    </source>
</evidence>
<dbReference type="InterPro" id="IPR012677">
    <property type="entry name" value="Nucleotide-bd_a/b_plait_sf"/>
</dbReference>
<evidence type="ECO:0000256" key="2">
    <source>
        <dbReference type="SAM" id="MobiDB-lite"/>
    </source>
</evidence>
<dbReference type="Gene3D" id="3.30.70.330">
    <property type="match status" value="1"/>
</dbReference>
<feature type="region of interest" description="Disordered" evidence="2">
    <location>
        <begin position="100"/>
        <end position="196"/>
    </location>
</feature>
<name>A0A9P6EHB1_9AGAR</name>
<dbReference type="AlphaFoldDB" id="A0A9P6EHB1"/>
<organism evidence="3 4">
    <name type="scientific">Crepidotus variabilis</name>
    <dbReference type="NCBI Taxonomy" id="179855"/>
    <lineage>
        <taxon>Eukaryota</taxon>
        <taxon>Fungi</taxon>
        <taxon>Dikarya</taxon>
        <taxon>Basidiomycota</taxon>
        <taxon>Agaricomycotina</taxon>
        <taxon>Agaricomycetes</taxon>
        <taxon>Agaricomycetidae</taxon>
        <taxon>Agaricales</taxon>
        <taxon>Agaricineae</taxon>
        <taxon>Crepidotaceae</taxon>
        <taxon>Crepidotus</taxon>
    </lineage>
</organism>
<feature type="compositionally biased region" description="Basic and acidic residues" evidence="2">
    <location>
        <begin position="216"/>
        <end position="227"/>
    </location>
</feature>
<dbReference type="PANTHER" id="PTHR48029:SF1">
    <property type="entry name" value="NUCLEOLAR PROTEIN 8"/>
    <property type="match status" value="1"/>
</dbReference>
<dbReference type="Proteomes" id="UP000807306">
    <property type="component" value="Unassembled WGS sequence"/>
</dbReference>
<protein>
    <recommendedName>
        <fullName evidence="5">RRM domain-containing protein</fullName>
    </recommendedName>
</protein>
<feature type="compositionally biased region" description="Low complexity" evidence="2">
    <location>
        <begin position="289"/>
        <end position="299"/>
    </location>
</feature>
<evidence type="ECO:0000313" key="4">
    <source>
        <dbReference type="Proteomes" id="UP000807306"/>
    </source>
</evidence>
<dbReference type="SUPFAM" id="SSF54928">
    <property type="entry name" value="RNA-binding domain, RBD"/>
    <property type="match status" value="1"/>
</dbReference>
<feature type="compositionally biased region" description="Basic residues" evidence="2">
    <location>
        <begin position="165"/>
        <end position="183"/>
    </location>
</feature>
<sequence length="566" mass="63526">MATDEPLTKRVIISGLTPAITVEDITRRLGSFGTVKAADGFGLPNGLGEPRNFGYVTLETTTSKFGRCMNLLSGSTWKGAKLRFGVAKPDYRERILLENQRAAEEPPNKKRKAFGPTQAEDMTVVTPENAAQRPGWKVSSLGRVTRPMKMRPLHPLPEVQEETSRRKHTGKVPKPGEKKKKLKLKDPDTRSRRKFIDMPKCGSTYLKGVFLDLEVGSRKADDRDQHPDILMGDQDSSESEPDTEASKRRASIPIPDDDPVGLSVSKLSIRDVASPPSSKPDAPEEKPKTTVTSQKQSTSLPDIQSEKTQALSLLSSLFGGQERNDEDSWVGRESVGSDIDVDDITKGDVILDEDGDDFEIVPRSKRTEPVPSSEDTVSSDDNVVEPQELIQEQDPPPKATSAQKKLKDLFAPREEQAGFSLLGHLDLDLEFDDDVDIFTTGAEQQHLDIVEEPELMNMTTATTISLPSQSSQAPIVLDPKIPLFFPLPRLDNTDFRKPRPKDVYDVIEEHGWSWRDPTVKFWKTETDEEIRKHWEETRGDLTRDWKRRWREAGKVRKRKKGGDNDE</sequence>
<evidence type="ECO:0008006" key="5">
    <source>
        <dbReference type="Google" id="ProtNLM"/>
    </source>
</evidence>
<gene>
    <name evidence="3" type="ORF">CPB83DRAFT_853538</name>
</gene>
<dbReference type="EMBL" id="MU157849">
    <property type="protein sequence ID" value="KAF9528974.1"/>
    <property type="molecule type" value="Genomic_DNA"/>
</dbReference>